<proteinExistence type="predicted"/>
<dbReference type="InterPro" id="IPR052607">
    <property type="entry name" value="CEP104-like"/>
</dbReference>
<name>A0A914EFD6_9BILA</name>
<evidence type="ECO:0000256" key="1">
    <source>
        <dbReference type="SAM" id="MobiDB-lite"/>
    </source>
</evidence>
<dbReference type="WBParaSite" id="ACRNAN_scaffold746.g22148.t1">
    <property type="protein sequence ID" value="ACRNAN_scaffold746.g22148.t1"/>
    <property type="gene ID" value="ACRNAN_scaffold746.g22148"/>
</dbReference>
<organism evidence="3 4">
    <name type="scientific">Acrobeloides nanus</name>
    <dbReference type="NCBI Taxonomy" id="290746"/>
    <lineage>
        <taxon>Eukaryota</taxon>
        <taxon>Metazoa</taxon>
        <taxon>Ecdysozoa</taxon>
        <taxon>Nematoda</taxon>
        <taxon>Chromadorea</taxon>
        <taxon>Rhabditida</taxon>
        <taxon>Tylenchina</taxon>
        <taxon>Cephalobomorpha</taxon>
        <taxon>Cephaloboidea</taxon>
        <taxon>Cephalobidae</taxon>
        <taxon>Acrobeloides</taxon>
    </lineage>
</organism>
<evidence type="ECO:0000313" key="4">
    <source>
        <dbReference type="WBParaSite" id="ACRNAN_scaffold746.g22148.t1"/>
    </source>
</evidence>
<evidence type="ECO:0000259" key="2">
    <source>
        <dbReference type="Pfam" id="PF21039"/>
    </source>
</evidence>
<sequence length="532" mass="60590">MALNDIEGLENSKKEAIQNDNFDHAQELTEEMKALINHYLSQIDQRLLEDIPNDPRPSTSKSTASNITVKSNKIRVSSRSSFDISENGVSGQKSEISRKLFERIPISPPFTPPQRRKYNIQSDIKPNISKPRRLNVSSQIPRSSSTSTYVPTSEPELYEEPKSDSSKVDSLTRQPINKFYEKENQIVPAVARNKQNNKEDTISNSSDEILTEEKLLAAINSDDRAYASQAVAHFGLETAANMYSKNWQNRRKALKEIKLALLNNSTKYIPQSLLVTALPAIVKGLLDKLFNDSRFTPATHDAINDILRGNSEIAMLYMQKFMQPFNLSGGSVRSDQDSEIRNIGKNLILYVYVKGDRTAIRKTLPKGDSRSSSLVRYSEPQRPRTVQFSQTLRVNNDKDNADPIDYKKICMYCGKLSPNFNENGLKEHYSKECPILTNCPACKEVIETRYLKQHLLFDCVKRAEYRLHDRCQQPIQKNLYNLHASSKNCIMAQPESLAGRCLLCNIDIKPNNDIGWRKHLIEKCTANDRRKV</sequence>
<evidence type="ECO:0000313" key="3">
    <source>
        <dbReference type="Proteomes" id="UP000887540"/>
    </source>
</evidence>
<keyword evidence="3" id="KW-1185">Reference proteome</keyword>
<reference evidence="4" key="1">
    <citation type="submission" date="2022-11" db="UniProtKB">
        <authorList>
            <consortium name="WormBaseParasite"/>
        </authorList>
    </citation>
    <scope>IDENTIFICATION</scope>
</reference>
<dbReference type="PANTHER" id="PTHR13371:SF0">
    <property type="entry name" value="CENTROSOMAL PROTEIN OF 104 KDA"/>
    <property type="match status" value="1"/>
</dbReference>
<dbReference type="GO" id="GO:0005929">
    <property type="term" value="C:cilium"/>
    <property type="evidence" value="ECO:0007669"/>
    <property type="project" value="TreeGrafter"/>
</dbReference>
<dbReference type="PANTHER" id="PTHR13371">
    <property type="entry name" value="GLYCINE-, GLUTAMATE-, THIENYLCYCLOHEXYLPIPERIDINE-BINDING PROTEIN"/>
    <property type="match status" value="1"/>
</dbReference>
<dbReference type="InterPro" id="IPR048738">
    <property type="entry name" value="CEP104_Znf"/>
</dbReference>
<dbReference type="Pfam" id="PF21040">
    <property type="entry name" value="CEP104-like_TOG"/>
    <property type="match status" value="1"/>
</dbReference>
<feature type="region of interest" description="Disordered" evidence="1">
    <location>
        <begin position="105"/>
        <end position="170"/>
    </location>
</feature>
<dbReference type="Pfam" id="PF21039">
    <property type="entry name" value="CEP104_ZnF"/>
    <property type="match status" value="1"/>
</dbReference>
<feature type="domain" description="Centrosomal protein CEP104 Zn finger" evidence="2">
    <location>
        <begin position="410"/>
        <end position="521"/>
    </location>
</feature>
<accession>A0A914EFD6</accession>
<feature type="compositionally biased region" description="Low complexity" evidence="1">
    <location>
        <begin position="137"/>
        <end position="147"/>
    </location>
</feature>
<dbReference type="AlphaFoldDB" id="A0A914EFD6"/>
<dbReference type="Proteomes" id="UP000887540">
    <property type="component" value="Unplaced"/>
</dbReference>
<protein>
    <submittedName>
        <fullName evidence="4">TRAF-type domain-containing protein</fullName>
    </submittedName>
</protein>